<name>A0A8J2U4G3_9GAMM</name>
<evidence type="ECO:0000313" key="2">
    <source>
        <dbReference type="Proteomes" id="UP000619743"/>
    </source>
</evidence>
<comment type="caution">
    <text evidence="1">The sequence shown here is derived from an EMBL/GenBank/DDBJ whole genome shotgun (WGS) entry which is preliminary data.</text>
</comment>
<reference evidence="2" key="1">
    <citation type="journal article" date="2019" name="Int. J. Syst. Evol. Microbiol.">
        <title>The Global Catalogue of Microorganisms (GCM) 10K type strain sequencing project: providing services to taxonomists for standard genome sequencing and annotation.</title>
        <authorList>
            <consortium name="The Broad Institute Genomics Platform"/>
            <consortium name="The Broad Institute Genome Sequencing Center for Infectious Disease"/>
            <person name="Wu L."/>
            <person name="Ma J."/>
        </authorList>
    </citation>
    <scope>NUCLEOTIDE SEQUENCE [LARGE SCALE GENOMIC DNA]</scope>
    <source>
        <strain evidence="2">CGMCC 1.10130</strain>
    </source>
</reference>
<dbReference type="AlphaFoldDB" id="A0A8J2U4G3"/>
<evidence type="ECO:0000313" key="1">
    <source>
        <dbReference type="EMBL" id="GGA74237.1"/>
    </source>
</evidence>
<proteinExistence type="predicted"/>
<keyword evidence="2" id="KW-1185">Reference proteome</keyword>
<dbReference type="EMBL" id="BMDX01000006">
    <property type="protein sequence ID" value="GGA74237.1"/>
    <property type="molecule type" value="Genomic_DNA"/>
</dbReference>
<dbReference type="Proteomes" id="UP000619743">
    <property type="component" value="Unassembled WGS sequence"/>
</dbReference>
<organism evidence="1 2">
    <name type="scientific">Neiella marina</name>
    <dbReference type="NCBI Taxonomy" id="508461"/>
    <lineage>
        <taxon>Bacteria</taxon>
        <taxon>Pseudomonadati</taxon>
        <taxon>Pseudomonadota</taxon>
        <taxon>Gammaproteobacteria</taxon>
        <taxon>Alteromonadales</taxon>
        <taxon>Echinimonadaceae</taxon>
        <taxon>Neiella</taxon>
    </lineage>
</organism>
<sequence>MAGEYHCFFLGTSFYLLVKRQQVITGFGWGQITNGWFGEPPCGIECLLPATCANVIESLAQPLL</sequence>
<protein>
    <submittedName>
        <fullName evidence="1">Uncharacterized protein</fullName>
    </submittedName>
</protein>
<accession>A0A8J2U4G3</accession>
<gene>
    <name evidence="1" type="ORF">GCM10011369_15080</name>
</gene>